<keyword evidence="2" id="KW-1185">Reference proteome</keyword>
<dbReference type="RefSeq" id="WP_012266713.1">
    <property type="nucleotide sequence ID" value="NC_010296.1"/>
</dbReference>
<dbReference type="Proteomes" id="UP000001510">
    <property type="component" value="Chromosome"/>
</dbReference>
<dbReference type="EMBL" id="AP009552">
    <property type="protein sequence ID" value="BAG03811.1"/>
    <property type="molecule type" value="Genomic_DNA"/>
</dbReference>
<sequence length="191" mass="22065">MRILHIDLQERGSNSVEFRFFWDNPNQTRTYTRCLSEIDHLSKKADTDYYTRLPEDHARTGQGLYRWLDGTERILQNELESHRGEKIVLAISTSKRLVHLPWELLHDGQGFLVEKRPAIIPVRWFSNNRPNQIVSPPPNRPLNLLFMATSPLGVEPVLDYEAEEGQILGATQRNPVNLRVEESGCLNRPLA</sequence>
<dbReference type="EnsemblBacteria" id="BAG03811">
    <property type="protein sequence ID" value="BAG03811"/>
    <property type="gene ID" value="MAE_39890"/>
</dbReference>
<dbReference type="AlphaFoldDB" id="B0JQU2"/>
<dbReference type="eggNOG" id="COG4995">
    <property type="taxonomic scope" value="Bacteria"/>
</dbReference>
<dbReference type="PaxDb" id="449447-MAE_39890"/>
<proteinExistence type="predicted"/>
<dbReference type="STRING" id="449447.MAE_39890"/>
<dbReference type="HOGENOM" id="CLU_1420026_0_0_3"/>
<evidence type="ECO:0000313" key="2">
    <source>
        <dbReference type="Proteomes" id="UP000001510"/>
    </source>
</evidence>
<reference evidence="1 2" key="1">
    <citation type="journal article" date="2007" name="DNA Res.">
        <title>Complete genomic structure of the bloom-forming toxic cyanobacterium Microcystis aeruginosa NIES-843.</title>
        <authorList>
            <person name="Kaneko T."/>
            <person name="Nakajima N."/>
            <person name="Okamoto S."/>
            <person name="Suzuki I."/>
            <person name="Tanabe Y."/>
            <person name="Tamaoki M."/>
            <person name="Nakamura Y."/>
            <person name="Kasai F."/>
            <person name="Watanabe A."/>
            <person name="Kawashima K."/>
            <person name="Kishida Y."/>
            <person name="Ono A."/>
            <person name="Shimizu Y."/>
            <person name="Takahashi C."/>
            <person name="Minami C."/>
            <person name="Fujishiro T."/>
            <person name="Kohara M."/>
            <person name="Katoh M."/>
            <person name="Nakazaki N."/>
            <person name="Nakayama S."/>
            <person name="Yamada M."/>
            <person name="Tabata S."/>
            <person name="Watanabe M.M."/>
        </authorList>
    </citation>
    <scope>NUCLEOTIDE SEQUENCE [LARGE SCALE GENOMIC DNA]</scope>
    <source>
        <strain evidence="2">NIES-843 / IAM M-247</strain>
    </source>
</reference>
<accession>B0JQU2</accession>
<organism evidence="1 2">
    <name type="scientific">Microcystis aeruginosa (strain NIES-843 / IAM M-2473)</name>
    <dbReference type="NCBI Taxonomy" id="449447"/>
    <lineage>
        <taxon>Bacteria</taxon>
        <taxon>Bacillati</taxon>
        <taxon>Cyanobacteriota</taxon>
        <taxon>Cyanophyceae</taxon>
        <taxon>Oscillatoriophycideae</taxon>
        <taxon>Chroococcales</taxon>
        <taxon>Microcystaceae</taxon>
        <taxon>Microcystis</taxon>
    </lineage>
</organism>
<gene>
    <name evidence="1" type="ordered locus">MAE_39890</name>
</gene>
<protein>
    <submittedName>
        <fullName evidence="1">Uncharacterized protein</fullName>
    </submittedName>
</protein>
<evidence type="ECO:0000313" key="1">
    <source>
        <dbReference type="EMBL" id="BAG03811.1"/>
    </source>
</evidence>
<name>B0JQU2_MICAN</name>
<dbReference type="KEGG" id="mar:MAE_39890"/>